<evidence type="ECO:0000313" key="1">
    <source>
        <dbReference type="EMBL" id="MCI58538.1"/>
    </source>
</evidence>
<dbReference type="AlphaFoldDB" id="A0A392TBX5"/>
<protein>
    <submittedName>
        <fullName evidence="1">Uncharacterized protein</fullName>
    </submittedName>
</protein>
<reference evidence="1 2" key="1">
    <citation type="journal article" date="2018" name="Front. Plant Sci.">
        <title>Red Clover (Trifolium pratense) and Zigzag Clover (T. medium) - A Picture of Genomic Similarities and Differences.</title>
        <authorList>
            <person name="Dluhosova J."/>
            <person name="Istvanek J."/>
            <person name="Nedelnik J."/>
            <person name="Repkova J."/>
        </authorList>
    </citation>
    <scope>NUCLEOTIDE SEQUENCE [LARGE SCALE GENOMIC DNA]</scope>
    <source>
        <strain evidence="2">cv. 10/8</strain>
        <tissue evidence="1">Leaf</tissue>
    </source>
</reference>
<name>A0A392TBX5_9FABA</name>
<dbReference type="Proteomes" id="UP000265520">
    <property type="component" value="Unassembled WGS sequence"/>
</dbReference>
<evidence type="ECO:0000313" key="2">
    <source>
        <dbReference type="Proteomes" id="UP000265520"/>
    </source>
</evidence>
<proteinExistence type="predicted"/>
<comment type="caution">
    <text evidence="1">The sequence shown here is derived from an EMBL/GenBank/DDBJ whole genome shotgun (WGS) entry which is preliminary data.</text>
</comment>
<feature type="non-terminal residue" evidence="1">
    <location>
        <position position="1"/>
    </location>
</feature>
<sequence>VATQQQKVWPLPATTGELWRPRRPHLTWRPQDPHLATQDPRLATTCRARCSVAV</sequence>
<dbReference type="EMBL" id="LXQA010548004">
    <property type="protein sequence ID" value="MCI58538.1"/>
    <property type="molecule type" value="Genomic_DNA"/>
</dbReference>
<keyword evidence="2" id="KW-1185">Reference proteome</keyword>
<organism evidence="1 2">
    <name type="scientific">Trifolium medium</name>
    <dbReference type="NCBI Taxonomy" id="97028"/>
    <lineage>
        <taxon>Eukaryota</taxon>
        <taxon>Viridiplantae</taxon>
        <taxon>Streptophyta</taxon>
        <taxon>Embryophyta</taxon>
        <taxon>Tracheophyta</taxon>
        <taxon>Spermatophyta</taxon>
        <taxon>Magnoliopsida</taxon>
        <taxon>eudicotyledons</taxon>
        <taxon>Gunneridae</taxon>
        <taxon>Pentapetalae</taxon>
        <taxon>rosids</taxon>
        <taxon>fabids</taxon>
        <taxon>Fabales</taxon>
        <taxon>Fabaceae</taxon>
        <taxon>Papilionoideae</taxon>
        <taxon>50 kb inversion clade</taxon>
        <taxon>NPAAA clade</taxon>
        <taxon>Hologalegina</taxon>
        <taxon>IRL clade</taxon>
        <taxon>Trifolieae</taxon>
        <taxon>Trifolium</taxon>
    </lineage>
</organism>
<accession>A0A392TBX5</accession>